<organism evidence="1">
    <name type="scientific">Arion vulgaris</name>
    <dbReference type="NCBI Taxonomy" id="1028688"/>
    <lineage>
        <taxon>Eukaryota</taxon>
        <taxon>Metazoa</taxon>
        <taxon>Spiralia</taxon>
        <taxon>Lophotrochozoa</taxon>
        <taxon>Mollusca</taxon>
        <taxon>Gastropoda</taxon>
        <taxon>Heterobranchia</taxon>
        <taxon>Euthyneura</taxon>
        <taxon>Panpulmonata</taxon>
        <taxon>Eupulmonata</taxon>
        <taxon>Stylommatophora</taxon>
        <taxon>Helicina</taxon>
        <taxon>Arionoidea</taxon>
        <taxon>Arionidae</taxon>
        <taxon>Arion</taxon>
    </lineage>
</organism>
<feature type="non-terminal residue" evidence="1">
    <location>
        <position position="1"/>
    </location>
</feature>
<feature type="non-terminal residue" evidence="1">
    <location>
        <position position="101"/>
    </location>
</feature>
<reference evidence="1" key="1">
    <citation type="submission" date="2014-12" db="EMBL/GenBank/DDBJ databases">
        <title>Insight into the proteome of Arion vulgaris.</title>
        <authorList>
            <person name="Aradska J."/>
            <person name="Bulat T."/>
            <person name="Smidak R."/>
            <person name="Sarate P."/>
            <person name="Gangsoo J."/>
            <person name="Sialana F."/>
            <person name="Bilban M."/>
            <person name="Lubec G."/>
        </authorList>
    </citation>
    <scope>NUCLEOTIDE SEQUENCE</scope>
    <source>
        <tissue evidence="1">Skin</tissue>
    </source>
</reference>
<evidence type="ECO:0000313" key="1">
    <source>
        <dbReference type="EMBL" id="CEK48358.1"/>
    </source>
</evidence>
<dbReference type="AlphaFoldDB" id="A0A0B6XWV5"/>
<gene>
    <name evidence="1" type="primary">ORF3736</name>
</gene>
<dbReference type="EMBL" id="HACG01001493">
    <property type="protein sequence ID" value="CEK48358.1"/>
    <property type="molecule type" value="Transcribed_RNA"/>
</dbReference>
<protein>
    <submittedName>
        <fullName evidence="1">Uncharacterized protein</fullName>
    </submittedName>
</protein>
<name>A0A0B6XWV5_9EUPU</name>
<proteinExistence type="predicted"/>
<sequence>KQCDIAPEVTVSTEECAEANFDEIIDVFNINFSDEIKTFQQSDMNVDIAQKENQCQTMNSIVDVGTRLQQSKTSSSCITKSKNITNYSNLGSIKREEKARS</sequence>
<accession>A0A0B6XWV5</accession>